<evidence type="ECO:0000313" key="4">
    <source>
        <dbReference type="Proteomes" id="UP000297948"/>
    </source>
</evidence>
<dbReference type="InterPro" id="IPR000873">
    <property type="entry name" value="AMP-dep_synth/lig_dom"/>
</dbReference>
<dbReference type="SUPFAM" id="SSF56801">
    <property type="entry name" value="Acetyl-CoA synthetase-like"/>
    <property type="match status" value="1"/>
</dbReference>
<dbReference type="PANTHER" id="PTHR45527">
    <property type="entry name" value="NONRIBOSOMAL PEPTIDE SYNTHETASE"/>
    <property type="match status" value="1"/>
</dbReference>
<dbReference type="GO" id="GO:0008610">
    <property type="term" value="P:lipid biosynthetic process"/>
    <property type="evidence" value="ECO:0007669"/>
    <property type="project" value="UniProtKB-ARBA"/>
</dbReference>
<dbReference type="InterPro" id="IPR001242">
    <property type="entry name" value="Condensation_dom"/>
</dbReference>
<dbReference type="Gene3D" id="3.30.559.30">
    <property type="entry name" value="Nonribosomal peptide synthetase, condensation domain"/>
    <property type="match status" value="1"/>
</dbReference>
<dbReference type="AlphaFoldDB" id="A0A4Z0FL78"/>
<dbReference type="GO" id="GO:0005829">
    <property type="term" value="C:cytosol"/>
    <property type="evidence" value="ECO:0007669"/>
    <property type="project" value="TreeGrafter"/>
</dbReference>
<proteinExistence type="predicted"/>
<organism evidence="3 4">
    <name type="scientific">Streptomyces palmae</name>
    <dbReference type="NCBI Taxonomy" id="1701085"/>
    <lineage>
        <taxon>Bacteria</taxon>
        <taxon>Bacillati</taxon>
        <taxon>Actinomycetota</taxon>
        <taxon>Actinomycetes</taxon>
        <taxon>Kitasatosporales</taxon>
        <taxon>Streptomycetaceae</taxon>
        <taxon>Streptomyces</taxon>
    </lineage>
</organism>
<feature type="non-terminal residue" evidence="3">
    <location>
        <position position="1"/>
    </location>
</feature>
<dbReference type="GO" id="GO:0044550">
    <property type="term" value="P:secondary metabolite biosynthetic process"/>
    <property type="evidence" value="ECO:0007669"/>
    <property type="project" value="TreeGrafter"/>
</dbReference>
<evidence type="ECO:0000259" key="2">
    <source>
        <dbReference type="Pfam" id="PF00668"/>
    </source>
</evidence>
<dbReference type="Gene3D" id="3.40.50.12780">
    <property type="entry name" value="N-terminal domain of ligase-like"/>
    <property type="match status" value="1"/>
</dbReference>
<dbReference type="EMBL" id="SRID01000711">
    <property type="protein sequence ID" value="TGA83295.1"/>
    <property type="molecule type" value="Genomic_DNA"/>
</dbReference>
<dbReference type="GO" id="GO:0043041">
    <property type="term" value="P:amino acid activation for nonribosomal peptide biosynthetic process"/>
    <property type="evidence" value="ECO:0007669"/>
    <property type="project" value="TreeGrafter"/>
</dbReference>
<reference evidence="3 4" key="1">
    <citation type="submission" date="2019-03" db="EMBL/GenBank/DDBJ databases">
        <authorList>
            <person name="Gonzalez-Pimentel J.L."/>
        </authorList>
    </citation>
    <scope>NUCLEOTIDE SEQUENCE [LARGE SCALE GENOMIC DNA]</scope>
    <source>
        <strain evidence="3 4">JCM 31289</strain>
    </source>
</reference>
<dbReference type="Pfam" id="PF00501">
    <property type="entry name" value="AMP-binding"/>
    <property type="match status" value="1"/>
</dbReference>
<protein>
    <submittedName>
        <fullName evidence="3">Non-ribosomal peptide synthetase</fullName>
    </submittedName>
</protein>
<name>A0A4Z0FL78_9ACTN</name>
<feature type="domain" description="AMP-dependent synthetase/ligase" evidence="1">
    <location>
        <begin position="315"/>
        <end position="373"/>
    </location>
</feature>
<dbReference type="Proteomes" id="UP000297948">
    <property type="component" value="Unassembled WGS sequence"/>
</dbReference>
<dbReference type="InterPro" id="IPR023213">
    <property type="entry name" value="CAT-like_dom_sf"/>
</dbReference>
<dbReference type="Pfam" id="PF00668">
    <property type="entry name" value="Condensation"/>
    <property type="match status" value="1"/>
</dbReference>
<dbReference type="InterPro" id="IPR042099">
    <property type="entry name" value="ANL_N_sf"/>
</dbReference>
<dbReference type="SUPFAM" id="SSF52777">
    <property type="entry name" value="CoA-dependent acyltransferases"/>
    <property type="match status" value="1"/>
</dbReference>
<dbReference type="GO" id="GO:0031177">
    <property type="term" value="F:phosphopantetheine binding"/>
    <property type="evidence" value="ECO:0007669"/>
    <property type="project" value="TreeGrafter"/>
</dbReference>
<evidence type="ECO:0000313" key="3">
    <source>
        <dbReference type="EMBL" id="TGA83295.1"/>
    </source>
</evidence>
<feature type="domain" description="Condensation" evidence="2">
    <location>
        <begin position="5"/>
        <end position="294"/>
    </location>
</feature>
<dbReference type="PANTHER" id="PTHR45527:SF1">
    <property type="entry name" value="FATTY ACID SYNTHASE"/>
    <property type="match status" value="1"/>
</dbReference>
<evidence type="ECO:0000259" key="1">
    <source>
        <dbReference type="Pfam" id="PF00501"/>
    </source>
</evidence>
<sequence>PAWDTLPVQYADYVLWQRELLGTEDDPHSELNRQLTFWKNALRDAPDQLELPFDRPRPQIPTHRGGIVDFAIDRELHAGLVALAQESGASGFMAVQAAVAALLTRLGAGTDIPLGSAIAGRTDEALDHLIGFFINTLVLRGDTSGDPSFRELLARTRETALAAFDHQDLPFNRLVEALNPERTLNSHPLFQVMVAYRSDAGSLPRLAGLDTGTHPVRTHIAKFDLTFELVENDSPDGRPNGLSGSLEFSADLFDRETAESIAARLERLIRAVVTSPDTPITAIEVMSGSERTRLLALGSGAVERMARAASVPELFEEQVERTPDALALSAGELRLSYAELDARANRLARVLMAAGVGPESRVGMLMQRSADVV</sequence>
<gene>
    <name evidence="3" type="ORF">E4099_32250</name>
</gene>
<dbReference type="RefSeq" id="WP_167828568.1">
    <property type="nucleotide sequence ID" value="NZ_SRID01000711.1"/>
</dbReference>
<feature type="non-terminal residue" evidence="3">
    <location>
        <position position="373"/>
    </location>
</feature>
<keyword evidence="4" id="KW-1185">Reference proteome</keyword>
<dbReference type="Gene3D" id="3.30.559.10">
    <property type="entry name" value="Chloramphenicol acetyltransferase-like domain"/>
    <property type="match status" value="1"/>
</dbReference>
<accession>A0A4Z0FL78</accession>
<dbReference type="GO" id="GO:0003824">
    <property type="term" value="F:catalytic activity"/>
    <property type="evidence" value="ECO:0007669"/>
    <property type="project" value="InterPro"/>
</dbReference>
<comment type="caution">
    <text evidence="3">The sequence shown here is derived from an EMBL/GenBank/DDBJ whole genome shotgun (WGS) entry which is preliminary data.</text>
</comment>